<comment type="caution">
    <text evidence="5">The sequence shown here is derived from an EMBL/GenBank/DDBJ whole genome shotgun (WGS) entry which is preliminary data.</text>
</comment>
<comment type="similarity">
    <text evidence="1">Belongs to the peptidase C15 family.</text>
</comment>
<dbReference type="OrthoDB" id="407146at2759"/>
<keyword evidence="2" id="KW-0645">Protease</keyword>
<keyword evidence="6" id="KW-1185">Reference proteome</keyword>
<evidence type="ECO:0000256" key="3">
    <source>
        <dbReference type="ARBA" id="ARBA00022801"/>
    </source>
</evidence>
<evidence type="ECO:0000256" key="1">
    <source>
        <dbReference type="ARBA" id="ARBA00006641"/>
    </source>
</evidence>
<dbReference type="PANTHER" id="PTHR23402:SF1">
    <property type="entry name" value="PYROGLUTAMYL-PEPTIDASE I"/>
    <property type="match status" value="1"/>
</dbReference>
<evidence type="ECO:0000313" key="5">
    <source>
        <dbReference type="EMBL" id="KAF2257721.1"/>
    </source>
</evidence>
<dbReference type="GO" id="GO:0006508">
    <property type="term" value="P:proteolysis"/>
    <property type="evidence" value="ECO:0007669"/>
    <property type="project" value="UniProtKB-KW"/>
</dbReference>
<dbReference type="InterPro" id="IPR036440">
    <property type="entry name" value="Peptidase_C15-like_sf"/>
</dbReference>
<gene>
    <name evidence="5" type="ORF">CC78DRAFT_187314</name>
</gene>
<dbReference type="Proteomes" id="UP000800093">
    <property type="component" value="Unassembled WGS sequence"/>
</dbReference>
<reference evidence="6" key="1">
    <citation type="journal article" date="2020" name="Stud. Mycol.">
        <title>101 Dothideomycetes genomes: A test case for predicting lifestyles and emergence of pathogens.</title>
        <authorList>
            <person name="Haridas S."/>
            <person name="Albert R."/>
            <person name="Binder M."/>
            <person name="Bloem J."/>
            <person name="LaButti K."/>
            <person name="Salamov A."/>
            <person name="Andreopoulos B."/>
            <person name="Baker S."/>
            <person name="Barry K."/>
            <person name="Bills G."/>
            <person name="Bluhm B."/>
            <person name="Cannon C."/>
            <person name="Castanera R."/>
            <person name="Culley D."/>
            <person name="Daum C."/>
            <person name="Ezra D."/>
            <person name="Gonzalez J."/>
            <person name="Henrissat B."/>
            <person name="Kuo A."/>
            <person name="Liang C."/>
            <person name="Lipzen A."/>
            <person name="Lutzoni F."/>
            <person name="Magnuson J."/>
            <person name="Mondo S."/>
            <person name="Nolan M."/>
            <person name="Ohm R."/>
            <person name="Pangilinan J."/>
            <person name="Park H.-J."/>
            <person name="Ramirez L."/>
            <person name="Alfaro M."/>
            <person name="Sun H."/>
            <person name="Tritt A."/>
            <person name="Yoshinaga Y."/>
            <person name="Zwiers L.-H."/>
            <person name="Turgeon B."/>
            <person name="Goodwin S."/>
            <person name="Spatafora J."/>
            <person name="Crous P."/>
            <person name="Grigoriev I."/>
        </authorList>
    </citation>
    <scope>NUCLEOTIDE SEQUENCE [LARGE SCALE GENOMIC DNA]</scope>
    <source>
        <strain evidence="6">CBS 304.66</strain>
    </source>
</reference>
<keyword evidence="3" id="KW-0378">Hydrolase</keyword>
<organism evidence="5 6">
    <name type="scientific">Lojkania enalia</name>
    <dbReference type="NCBI Taxonomy" id="147567"/>
    <lineage>
        <taxon>Eukaryota</taxon>
        <taxon>Fungi</taxon>
        <taxon>Dikarya</taxon>
        <taxon>Ascomycota</taxon>
        <taxon>Pezizomycotina</taxon>
        <taxon>Dothideomycetes</taxon>
        <taxon>Pleosporomycetidae</taxon>
        <taxon>Pleosporales</taxon>
        <taxon>Pleosporales incertae sedis</taxon>
        <taxon>Lojkania</taxon>
    </lineage>
</organism>
<dbReference type="PANTHER" id="PTHR23402">
    <property type="entry name" value="PROTEASE FAMILY C15 PYROGLUTAMYL-PEPTIDASE I-RELATED"/>
    <property type="match status" value="1"/>
</dbReference>
<protein>
    <submittedName>
        <fullName evidence="5">Pyroglutamyl peptidase-like protein type I</fullName>
    </submittedName>
</protein>
<dbReference type="SUPFAM" id="SSF53182">
    <property type="entry name" value="Pyrrolidone carboxyl peptidase (pyroglutamate aminopeptidase)"/>
    <property type="match status" value="1"/>
</dbReference>
<keyword evidence="4" id="KW-0788">Thiol protease</keyword>
<name>A0A9P4JWI8_9PLEO</name>
<dbReference type="Pfam" id="PF01470">
    <property type="entry name" value="Peptidase_C15"/>
    <property type="match status" value="1"/>
</dbReference>
<accession>A0A9P4JWI8</accession>
<sequence>MPRAWTTAQPQPCSKKSEDPVTVLATGFGFLEKYPKNSSWEVASTLPALLPSTPDHPTPVHIHVHHEPIRVAYYSVLDLVPRLLSPQNPMTPTPDIILHIGLAAGRDFFTLEQGAHRRGYGEIPDVDGEKFVDEVADERFPPAIYPPLLQTCFDTETALKRWKDNLGYSAFSSRPEEGKPDVRLSPDAGNFLCGFIYYNSLAHYYTLNENERPVAFLHVPDLSDGKGKLDVGRRVAIGLIRALVVAKKERGIGNRVTKVARVGDSKSLVAETDVNFT</sequence>
<dbReference type="EMBL" id="ML986863">
    <property type="protein sequence ID" value="KAF2257721.1"/>
    <property type="molecule type" value="Genomic_DNA"/>
</dbReference>
<evidence type="ECO:0000256" key="4">
    <source>
        <dbReference type="ARBA" id="ARBA00022807"/>
    </source>
</evidence>
<dbReference type="Gene3D" id="3.40.630.20">
    <property type="entry name" value="Peptidase C15, pyroglutamyl peptidase I-like"/>
    <property type="match status" value="1"/>
</dbReference>
<dbReference type="InterPro" id="IPR016125">
    <property type="entry name" value="Peptidase_C15-like"/>
</dbReference>
<evidence type="ECO:0000256" key="2">
    <source>
        <dbReference type="ARBA" id="ARBA00022670"/>
    </source>
</evidence>
<dbReference type="GO" id="GO:0008234">
    <property type="term" value="F:cysteine-type peptidase activity"/>
    <property type="evidence" value="ECO:0007669"/>
    <property type="project" value="UniProtKB-KW"/>
</dbReference>
<dbReference type="AlphaFoldDB" id="A0A9P4JWI8"/>
<evidence type="ECO:0000313" key="6">
    <source>
        <dbReference type="Proteomes" id="UP000800093"/>
    </source>
</evidence>
<proteinExistence type="inferred from homology"/>